<dbReference type="EMBL" id="MDYQ01000159">
    <property type="protein sequence ID" value="PRP80190.1"/>
    <property type="molecule type" value="Genomic_DNA"/>
</dbReference>
<keyword evidence="2" id="KW-1185">Reference proteome</keyword>
<dbReference type="SUPFAM" id="SSF51445">
    <property type="entry name" value="(Trans)glycosidases"/>
    <property type="match status" value="1"/>
</dbReference>
<reference evidence="1 2" key="1">
    <citation type="journal article" date="2018" name="Genome Biol. Evol.">
        <title>Multiple Roots of Fruiting Body Formation in Amoebozoa.</title>
        <authorList>
            <person name="Hillmann F."/>
            <person name="Forbes G."/>
            <person name="Novohradska S."/>
            <person name="Ferling I."/>
            <person name="Riege K."/>
            <person name="Groth M."/>
            <person name="Westermann M."/>
            <person name="Marz M."/>
            <person name="Spaller T."/>
            <person name="Winckler T."/>
            <person name="Schaap P."/>
            <person name="Glockner G."/>
        </authorList>
    </citation>
    <scope>NUCLEOTIDE SEQUENCE [LARGE SCALE GENOMIC DNA]</scope>
    <source>
        <strain evidence="1 2">Jena</strain>
    </source>
</reference>
<gene>
    <name evidence="1" type="ORF">PROFUN_12148</name>
</gene>
<dbReference type="Gene3D" id="3.20.20.80">
    <property type="entry name" value="Glycosidases"/>
    <property type="match status" value="1"/>
</dbReference>
<dbReference type="OrthoDB" id="6120134at2759"/>
<evidence type="ECO:0000313" key="2">
    <source>
        <dbReference type="Proteomes" id="UP000241769"/>
    </source>
</evidence>
<dbReference type="Proteomes" id="UP000241769">
    <property type="component" value="Unassembled WGS sequence"/>
</dbReference>
<name>A0A2P6N8C0_9EUKA</name>
<proteinExistence type="predicted"/>
<evidence type="ECO:0000313" key="1">
    <source>
        <dbReference type="EMBL" id="PRP80190.1"/>
    </source>
</evidence>
<dbReference type="InParanoid" id="A0A2P6N8C0"/>
<accession>A0A2P6N8C0</accession>
<organism evidence="1 2">
    <name type="scientific">Planoprotostelium fungivorum</name>
    <dbReference type="NCBI Taxonomy" id="1890364"/>
    <lineage>
        <taxon>Eukaryota</taxon>
        <taxon>Amoebozoa</taxon>
        <taxon>Evosea</taxon>
        <taxon>Variosea</taxon>
        <taxon>Cavosteliida</taxon>
        <taxon>Cavosteliaceae</taxon>
        <taxon>Planoprotostelium</taxon>
    </lineage>
</organism>
<protein>
    <recommendedName>
        <fullName evidence="3">Glycoside hydrolase family 42 N-terminal domain-containing protein</fullName>
    </recommendedName>
</protein>
<evidence type="ECO:0008006" key="3">
    <source>
        <dbReference type="Google" id="ProtNLM"/>
    </source>
</evidence>
<dbReference type="AlphaFoldDB" id="A0A2P6N8C0"/>
<comment type="caution">
    <text evidence="1">The sequence shown here is derived from an EMBL/GenBank/DDBJ whole genome shotgun (WGS) entry which is preliminary data.</text>
</comment>
<sequence>MWRRFDTNRYLAQTVTTSVKCLIFLLSTCTVLAISKPVTPDGFVTFNTTITLQVVENPMLRRGSPICDKAFDALREMKAEMVRLAFWYPYPRLAVAELAPPNGTHTFWDFSLIDPIVEDFMNASEGRDVVFEFCTTPEWMWKTDQPVTIPSDPDEVMWGYSQGTVLIDPTAKQLGQYYARVLSWYTKGGFTDELGVFHSSNYFYNITHWEVLNEVEAEHSMSPETYTIIYDAIVKAILEVQPSMKFVGMALSGHYEWNWYKYFLNQSNHQPGVPIGVRNNLTIYNQFFSDADNFVQEVKQIIVIRDKLNPEVKLSADEVGVILPGDNTPTDDEPLNPLYWSANGAMYAYLAGKLGLLGYPSQFPSVTLVNYTTGSPNARLRVQNLIHQYIRKGNDIAEIKLESDDVFGLLIVDGKDIRVMLVNKKNQDVDVKVPFVNRGVVLSVDPSTGEGLPSSAKFEGVVHIQPWSVNIIIVE</sequence>
<dbReference type="InterPro" id="IPR017853">
    <property type="entry name" value="GH"/>
</dbReference>